<dbReference type="EMBL" id="MK282597">
    <property type="protein sequence ID" value="QDL88526.1"/>
    <property type="molecule type" value="mRNA"/>
</dbReference>
<evidence type="ECO:0000256" key="4">
    <source>
        <dbReference type="SAM" id="MobiDB-lite"/>
    </source>
</evidence>
<dbReference type="InterPro" id="IPR005202">
    <property type="entry name" value="TF_GRAS"/>
</dbReference>
<feature type="region of interest" description="Leucine repeat II (LRII)" evidence="3">
    <location>
        <begin position="388"/>
        <end position="420"/>
    </location>
</feature>
<evidence type="ECO:0000256" key="3">
    <source>
        <dbReference type="PROSITE-ProRule" id="PRU01191"/>
    </source>
</evidence>
<accession>A0A515HGI4</accession>
<dbReference type="PROSITE" id="PS50985">
    <property type="entry name" value="GRAS"/>
    <property type="match status" value="1"/>
</dbReference>
<feature type="region of interest" description="Leucine repeat I (LRI)" evidence="3">
    <location>
        <begin position="226"/>
        <end position="286"/>
    </location>
</feature>
<keyword evidence="1" id="KW-0805">Transcription regulation</keyword>
<reference evidence="5" key="1">
    <citation type="journal article" date="2015" name="PLoS ONE">
        <title>Transcriptome Characterization of Cymbidium sinense 'Dharma' Using 454 Pyrosequencing and Its Application in the Identification of Genes Associated with Leaf Color Variation.</title>
        <authorList>
            <person name="Zhu G."/>
            <person name="Yang F."/>
            <person name="Shi S."/>
            <person name="Li D."/>
            <person name="Wang Z."/>
            <person name="Liu H."/>
            <person name="Huang D."/>
            <person name="Wang C."/>
        </authorList>
    </citation>
    <scope>NUCLEOTIDE SEQUENCE</scope>
</reference>
<dbReference type="Pfam" id="PF03514">
    <property type="entry name" value="GRAS"/>
    <property type="match status" value="1"/>
</dbReference>
<keyword evidence="2" id="KW-0804">Transcription</keyword>
<evidence type="ECO:0000256" key="1">
    <source>
        <dbReference type="ARBA" id="ARBA00023015"/>
    </source>
</evidence>
<comment type="caution">
    <text evidence="3">Lacks conserved residue(s) required for the propagation of feature annotation.</text>
</comment>
<feature type="compositionally biased region" description="Low complexity" evidence="4">
    <location>
        <begin position="41"/>
        <end position="54"/>
    </location>
</feature>
<feature type="short sequence motif" description="VHIID" evidence="3">
    <location>
        <begin position="336"/>
        <end position="340"/>
    </location>
</feature>
<organism evidence="5">
    <name type="scientific">Cymbidium sinense</name>
    <dbReference type="NCBI Taxonomy" id="112615"/>
    <lineage>
        <taxon>Eukaryota</taxon>
        <taxon>Viridiplantae</taxon>
        <taxon>Streptophyta</taxon>
        <taxon>Embryophyta</taxon>
        <taxon>Tracheophyta</taxon>
        <taxon>Spermatophyta</taxon>
        <taxon>Magnoliopsida</taxon>
        <taxon>Liliopsida</taxon>
        <taxon>Asparagales</taxon>
        <taxon>Orchidaceae</taxon>
        <taxon>Epidendroideae</taxon>
        <taxon>Cymbidieae</taxon>
        <taxon>Cymbidiinae</taxon>
        <taxon>Cymbidium</taxon>
    </lineage>
</organism>
<feature type="region of interest" description="SAW" evidence="3">
    <location>
        <begin position="519"/>
        <end position="590"/>
    </location>
</feature>
<protein>
    <submittedName>
        <fullName evidence="5">Scarecrow-like protein 6 isoform X2</fullName>
    </submittedName>
</protein>
<comment type="similarity">
    <text evidence="3">Belongs to the GRAS family.</text>
</comment>
<name>A0A515HGI4_9ASPA</name>
<dbReference type="PANTHER" id="PTHR31636">
    <property type="entry name" value="OSJNBA0084A10.13 PROTEIN-RELATED"/>
    <property type="match status" value="1"/>
</dbReference>
<feature type="region of interest" description="Disordered" evidence="4">
    <location>
        <begin position="16"/>
        <end position="68"/>
    </location>
</feature>
<sequence>MKGMLFDDLEVTEEGFFSNRKRKSSSKEGGEPRSVLDSQRSPSSPTSTSTPSSSDTVGVAAVSDNPSHKCQPVLASADGEWASELKPIPMALGSVESWDSILLEPPPPPAELSSEHSFLRWFIADSNAGTKLEGSGIGLELLDPGFGFQHMGGIGGDGSLIPMVPLPASNFPPLSVFTNNSFKAPAFVNSTFISNQNPHENYMPQAYVGACTMPIQLPNEGAWQQHAVIDLLFKAAELVESGNTISAHRILARLNHQLPSPSGKPLIRSAFYLKEALLAISNGGGEQNSFPLASPHDVLLKLSAYKAFSEISPVLQFTSFTSTQVILEELAGSNVIHIIDFDVGVGSHWPALIQELSERCSAVTGAPLQLRITAFVSMASHNQLELQLIQENLTYFAASLSVPFELNFLPLESFDPAAILCSSSRYGEAIAVNFAFGFCNRRLSTHTLLLLIKQLSPKILISVNHGYDRGDISFPHHILRSYQSTTVLLDSIEASGVSPEVTDRIERYLLRPRIERCVLGRYRTGEKFLPWRTLFTSAGFVPMQFSNFNETQADCLMKKAQVQGFEVEKRQAALILSWQQGEIAVISAWRC</sequence>
<evidence type="ECO:0000313" key="5">
    <source>
        <dbReference type="EMBL" id="QDL88526.1"/>
    </source>
</evidence>
<proteinExistence type="evidence at transcript level"/>
<dbReference type="AlphaFoldDB" id="A0A515HGI4"/>
<evidence type="ECO:0000256" key="2">
    <source>
        <dbReference type="ARBA" id="ARBA00023163"/>
    </source>
</evidence>